<accession>A0A523UMU4</accession>
<dbReference type="Proteomes" id="UP000315525">
    <property type="component" value="Unassembled WGS sequence"/>
</dbReference>
<comment type="caution">
    <text evidence="1">The sequence shown here is derived from an EMBL/GenBank/DDBJ whole genome shotgun (WGS) entry which is preliminary data.</text>
</comment>
<evidence type="ECO:0000313" key="1">
    <source>
        <dbReference type="EMBL" id="TET43873.1"/>
    </source>
</evidence>
<dbReference type="EMBL" id="SOJN01000144">
    <property type="protein sequence ID" value="TET43873.1"/>
    <property type="molecule type" value="Genomic_DNA"/>
</dbReference>
<proteinExistence type="predicted"/>
<gene>
    <name evidence="1" type="ORF">E3J62_12040</name>
</gene>
<organism evidence="1 2">
    <name type="scientific">candidate division TA06 bacterium</name>
    <dbReference type="NCBI Taxonomy" id="2250710"/>
    <lineage>
        <taxon>Bacteria</taxon>
        <taxon>Bacteria division TA06</taxon>
    </lineage>
</organism>
<sequence length="173" mass="19382">MTSMVKRPAVVLIGVVAIGFVVSGCGKLALPSSPRTGVESIRFLRYQDNTLGPHCIEKMIKADKGRKLKLNMYSIKIPKNALSNDTEISMCEPWPGIAVIDLGPEGLVFNKAVEFKISYKRLDLGDMNEEDLTIYFVDYETNTWIDTHAKVDTKKKTVTAQIDHFSRYALSDH</sequence>
<evidence type="ECO:0008006" key="3">
    <source>
        <dbReference type="Google" id="ProtNLM"/>
    </source>
</evidence>
<protein>
    <recommendedName>
        <fullName evidence="3">Lipoprotein</fullName>
    </recommendedName>
</protein>
<name>A0A523UMU4_UNCT6</name>
<dbReference type="PROSITE" id="PS51257">
    <property type="entry name" value="PROKAR_LIPOPROTEIN"/>
    <property type="match status" value="1"/>
</dbReference>
<evidence type="ECO:0000313" key="2">
    <source>
        <dbReference type="Proteomes" id="UP000315525"/>
    </source>
</evidence>
<dbReference type="AlphaFoldDB" id="A0A523UMU4"/>
<reference evidence="1 2" key="1">
    <citation type="submission" date="2019-03" db="EMBL/GenBank/DDBJ databases">
        <title>Metabolic potential of uncultured bacteria and archaea associated with petroleum seepage in deep-sea sediments.</title>
        <authorList>
            <person name="Dong X."/>
            <person name="Hubert C."/>
        </authorList>
    </citation>
    <scope>NUCLEOTIDE SEQUENCE [LARGE SCALE GENOMIC DNA]</scope>
    <source>
        <strain evidence="1">E44_bin18</strain>
    </source>
</reference>